<evidence type="ECO:0000256" key="4">
    <source>
        <dbReference type="SAM" id="MobiDB-lite"/>
    </source>
</evidence>
<evidence type="ECO:0008006" key="9">
    <source>
        <dbReference type="Google" id="ProtNLM"/>
    </source>
</evidence>
<dbReference type="SUPFAM" id="SSF48350">
    <property type="entry name" value="GTPase activation domain, GAP"/>
    <property type="match status" value="1"/>
</dbReference>
<evidence type="ECO:0000259" key="5">
    <source>
        <dbReference type="PROSITE" id="PS50238"/>
    </source>
</evidence>
<dbReference type="Pfam" id="PF00620">
    <property type="entry name" value="RhoGAP"/>
    <property type="match status" value="1"/>
</dbReference>
<feature type="region of interest" description="Disordered" evidence="4">
    <location>
        <begin position="740"/>
        <end position="771"/>
    </location>
</feature>
<dbReference type="EMBL" id="JAVFWL010000002">
    <property type="protein sequence ID" value="KAK6738454.1"/>
    <property type="molecule type" value="Genomic_DNA"/>
</dbReference>
<feature type="compositionally biased region" description="Polar residues" evidence="4">
    <location>
        <begin position="740"/>
        <end position="749"/>
    </location>
</feature>
<feature type="region of interest" description="Disordered" evidence="4">
    <location>
        <begin position="809"/>
        <end position="878"/>
    </location>
</feature>
<dbReference type="Gene3D" id="1.20.1270.60">
    <property type="entry name" value="Arfaptin homology (AH) domain/BAR domain"/>
    <property type="match status" value="1"/>
</dbReference>
<dbReference type="Gene3D" id="1.10.555.10">
    <property type="entry name" value="Rho GTPase activation protein"/>
    <property type="match status" value="1"/>
</dbReference>
<evidence type="ECO:0000256" key="2">
    <source>
        <dbReference type="PROSITE-ProRule" id="PRU01077"/>
    </source>
</evidence>
<keyword evidence="1 2" id="KW-0175">Coiled coil</keyword>
<reference evidence="7 8" key="1">
    <citation type="submission" date="2023-08" db="EMBL/GenBank/DDBJ databases">
        <title>A Necator americanus chromosomal reference genome.</title>
        <authorList>
            <person name="Ilik V."/>
            <person name="Petrzelkova K.J."/>
            <person name="Pardy F."/>
            <person name="Fuh T."/>
            <person name="Niatou-Singa F.S."/>
            <person name="Gouil Q."/>
            <person name="Baker L."/>
            <person name="Ritchie M.E."/>
            <person name="Jex A.R."/>
            <person name="Gazzola D."/>
            <person name="Li H."/>
            <person name="Toshio Fujiwara R."/>
            <person name="Zhan B."/>
            <person name="Aroian R.V."/>
            <person name="Pafco B."/>
            <person name="Schwarz E.M."/>
        </authorList>
    </citation>
    <scope>NUCLEOTIDE SEQUENCE [LARGE SCALE GENOMIC DNA]</scope>
    <source>
        <strain evidence="7 8">Aroian</strain>
        <tissue evidence="7">Whole animal</tissue>
    </source>
</reference>
<protein>
    <recommendedName>
        <fullName evidence="9">RhoGAP domain protein</fullName>
    </recommendedName>
</protein>
<dbReference type="InterPro" id="IPR051627">
    <property type="entry name" value="SLIT-ROBO_RhoGAP"/>
</dbReference>
<dbReference type="InterPro" id="IPR000198">
    <property type="entry name" value="RhoGAP_dom"/>
</dbReference>
<dbReference type="SUPFAM" id="SSF103657">
    <property type="entry name" value="BAR/IMD domain-like"/>
    <property type="match status" value="1"/>
</dbReference>
<dbReference type="InterPro" id="IPR001060">
    <property type="entry name" value="FCH_dom"/>
</dbReference>
<dbReference type="SMART" id="SM00055">
    <property type="entry name" value="FCH"/>
    <property type="match status" value="1"/>
</dbReference>
<feature type="domain" description="F-BAR" evidence="6">
    <location>
        <begin position="32"/>
        <end position="312"/>
    </location>
</feature>
<dbReference type="PROSITE" id="PS50238">
    <property type="entry name" value="RHOGAP"/>
    <property type="match status" value="1"/>
</dbReference>
<organism evidence="7 8">
    <name type="scientific">Necator americanus</name>
    <name type="common">Human hookworm</name>
    <dbReference type="NCBI Taxonomy" id="51031"/>
    <lineage>
        <taxon>Eukaryota</taxon>
        <taxon>Metazoa</taxon>
        <taxon>Ecdysozoa</taxon>
        <taxon>Nematoda</taxon>
        <taxon>Chromadorea</taxon>
        <taxon>Rhabditida</taxon>
        <taxon>Rhabditina</taxon>
        <taxon>Rhabditomorpha</taxon>
        <taxon>Strongyloidea</taxon>
        <taxon>Ancylostomatidae</taxon>
        <taxon>Bunostominae</taxon>
        <taxon>Necator</taxon>
    </lineage>
</organism>
<evidence type="ECO:0000259" key="6">
    <source>
        <dbReference type="PROSITE" id="PS51741"/>
    </source>
</evidence>
<evidence type="ECO:0000313" key="8">
    <source>
        <dbReference type="Proteomes" id="UP001303046"/>
    </source>
</evidence>
<feature type="domain" description="Rho-GAP" evidence="5">
    <location>
        <begin position="485"/>
        <end position="673"/>
    </location>
</feature>
<proteinExistence type="predicted"/>
<accession>A0ABR1CJ85</accession>
<feature type="compositionally biased region" description="Polar residues" evidence="4">
    <location>
        <begin position="869"/>
        <end position="878"/>
    </location>
</feature>
<dbReference type="InterPro" id="IPR027267">
    <property type="entry name" value="AH/BAR_dom_sf"/>
</dbReference>
<dbReference type="PANTHER" id="PTHR14166">
    <property type="entry name" value="SLIT-ROBO RHO GTPASE ACTIVATING PROTEIN"/>
    <property type="match status" value="1"/>
</dbReference>
<feature type="coiled-coil region" evidence="3">
    <location>
        <begin position="175"/>
        <end position="202"/>
    </location>
</feature>
<gene>
    <name evidence="7" type="primary">Necator_chrII.g8308</name>
    <name evidence="7" type="ORF">RB195_020514</name>
</gene>
<feature type="compositionally biased region" description="Low complexity" evidence="4">
    <location>
        <begin position="758"/>
        <end position="771"/>
    </location>
</feature>
<dbReference type="InterPro" id="IPR008936">
    <property type="entry name" value="Rho_GTPase_activation_prot"/>
</dbReference>
<feature type="compositionally biased region" description="Low complexity" evidence="4">
    <location>
        <begin position="833"/>
        <end position="868"/>
    </location>
</feature>
<dbReference type="CDD" id="cd07656">
    <property type="entry name" value="F-BAR_srGAP"/>
    <property type="match status" value="1"/>
</dbReference>
<keyword evidence="8" id="KW-1185">Reference proteome</keyword>
<evidence type="ECO:0000256" key="1">
    <source>
        <dbReference type="ARBA" id="ARBA00023054"/>
    </source>
</evidence>
<dbReference type="InterPro" id="IPR019180">
    <property type="entry name" value="Oxidoreductase-like_N"/>
</dbReference>
<dbReference type="Proteomes" id="UP001303046">
    <property type="component" value="Unassembled WGS sequence"/>
</dbReference>
<dbReference type="InterPro" id="IPR031160">
    <property type="entry name" value="F_BAR_dom"/>
</dbReference>
<sequence length="1132" mass="127442">MRASMASTNDTKKLSSAKQEKAIMHDFEMHVKEIRAQLNEQIRCIGERTETQIAVLQEVDDFFRKRGEAEAEYSRQLEKLAKGIMQRHKAEKNRRDSWTQHAACSAWQQLVDDTKSEAQQRQALAELYSKHITASISSRCEDLGKISKRCREIGALSHSEINRVLTELHTAMKTYQLCYSEMAAVERKLRIAEEEKRRYEEANPGKAEGTRKYRNLCKYLKKREDKYEAVHSKCTKARNEYLMCVRAANAALHRFFAEDLSYLIDCTDLGMDYWTRALLGQVVEVRKRLTQREMDSLAELGTLRSAIDAKADKQRFFEAHHATFMLPKQFEFRPQLGDCICTVSAEKGIAGELAQRQKQIEKRLEGLRFESDEVWKSLEASDRQLLQMYNSDFREKEEPGKWRQDIVVTYQYYLKKFEYFLLNGNLIERLEARSKAITEALSRASGASANNSLIMGTEERTRRRPKRIGVAGTDDSKPRPKLFGGSLDEYVEATGEPIPLVVVSAIGYLSRYSLRNQGLFRVSGSQSEINRFKEAYERGDDAFADLTDGSESNSVAGVLKLYLRELREPLFPIFLFDQFTDCAKADSTQEFVRKARELIEKLPVSHILLLRFLFAFLSHLCEFADENMMEPHNMAICFGPTLLPIPEGKDQVFYHNFVNELVRNLILNVNDVFPHDLPGPAYDKYAAVADDVDHMGYMDDVDGISDDEDCLRNGIGGGMSADSALVESTYDMSTSTDIVKDTTSSTIQRAPTPEETMSQPPSVSSRSSNRSNLNLEAYLRRMSEDVSPALRTEMPHLIANEAAAKFAARERAATAPKLNSRQTPIWEQERPSSHGSHSSTGHSYASYSSQQSTSSVQSQTVNTSTSTVHGSNNTVTGVRLPTMTSLRDQLHHFRKELNSGREDTSRVYPMSEGLSGFPRRVGQHSDGTVLDARGGSEAPRQLDRCLNDVRSGIGERGSEPALMKTDQPDVVASARHSVRAQSELHKLRDRENSSPPLEELAAAALKAEKSGGSQKKGIHGKEFQGPMMCSVLRLGVAGATGILKQTSCSATQAYSNTIQKRPTGPPVEPMVAACCGQGCVNCVWLEYANDLIDYYSGQRIEETIKELEKKVPDANVRAYVLSELRLKMRRFH</sequence>
<dbReference type="Pfam" id="PF00611">
    <property type="entry name" value="FCH"/>
    <property type="match status" value="1"/>
</dbReference>
<evidence type="ECO:0000256" key="3">
    <source>
        <dbReference type="SAM" id="Coils"/>
    </source>
</evidence>
<comment type="caution">
    <text evidence="7">The sequence shown here is derived from an EMBL/GenBank/DDBJ whole genome shotgun (WGS) entry which is preliminary data.</text>
</comment>
<dbReference type="PROSITE" id="PS51741">
    <property type="entry name" value="F_BAR"/>
    <property type="match status" value="1"/>
</dbReference>
<dbReference type="Pfam" id="PF09791">
    <property type="entry name" value="Oxidored-like"/>
    <property type="match status" value="1"/>
</dbReference>
<evidence type="ECO:0000313" key="7">
    <source>
        <dbReference type="EMBL" id="KAK6738454.1"/>
    </source>
</evidence>
<name>A0ABR1CJ85_NECAM</name>
<dbReference type="SMART" id="SM00324">
    <property type="entry name" value="RhoGAP"/>
    <property type="match status" value="1"/>
</dbReference>